<comment type="caution">
    <text evidence="4">The sequence shown here is derived from an EMBL/GenBank/DDBJ whole genome shotgun (WGS) entry which is preliminary data.</text>
</comment>
<evidence type="ECO:0000313" key="5">
    <source>
        <dbReference type="Proteomes" id="UP000694044"/>
    </source>
</evidence>
<evidence type="ECO:0000256" key="3">
    <source>
        <dbReference type="SAM" id="MobiDB-lite"/>
    </source>
</evidence>
<evidence type="ECO:0000256" key="2">
    <source>
        <dbReference type="ARBA" id="ARBA00022737"/>
    </source>
</evidence>
<feature type="compositionally biased region" description="Polar residues" evidence="3">
    <location>
        <begin position="1"/>
        <end position="19"/>
    </location>
</feature>
<dbReference type="PANTHER" id="PTHR48051:SF1">
    <property type="entry name" value="RAS SUPPRESSOR PROTEIN 1"/>
    <property type="match status" value="1"/>
</dbReference>
<dbReference type="Pfam" id="PF13855">
    <property type="entry name" value="LRR_8"/>
    <property type="match status" value="2"/>
</dbReference>
<dbReference type="InterPro" id="IPR001611">
    <property type="entry name" value="Leu-rich_rpt"/>
</dbReference>
<evidence type="ECO:0000313" key="4">
    <source>
        <dbReference type="EMBL" id="KAG7390562.1"/>
    </source>
</evidence>
<evidence type="ECO:0000256" key="1">
    <source>
        <dbReference type="ARBA" id="ARBA00022614"/>
    </source>
</evidence>
<proteinExistence type="predicted"/>
<protein>
    <submittedName>
        <fullName evidence="4">Uncharacterized protein</fullName>
    </submittedName>
</protein>
<dbReference type="Proteomes" id="UP000694044">
    <property type="component" value="Unassembled WGS sequence"/>
</dbReference>
<keyword evidence="5" id="KW-1185">Reference proteome</keyword>
<sequence length="370" mass="41482">MNALHDTTANKTHNSNTAATHVGSHANPVAHRAPSAGSLRPRGSSKRNQNQNQKSKKHQSDGHDALKVELSANGSAMEQRLATAVRTKRLDLSLPRHAHAPPEPLQPFQTFPSMIVEHVNRGHYLTELWLTNHHLGHLPADIAVFTKLRVLGLAGNALTTLPEELCHLVALEALYLEKNRLQTLPSRVAFPPKLRELRLDNNQLSFFPIQITKLRLLNRLSLSHNQLKALPEQIHRLRNLVELDLDFNRLDADLPDGFAALQRLERIGLEGNFLAERPAVLNRLPALSYIRLSGNRSKQFLPSTNDTGIGSTRQLLAVPKRHDGYFQCVESGNKSEDALAAEQRSENHRTLKGLIPCRNQNIMNTLAYYY</sequence>
<dbReference type="GO" id="GO:0005737">
    <property type="term" value="C:cytoplasm"/>
    <property type="evidence" value="ECO:0007669"/>
    <property type="project" value="TreeGrafter"/>
</dbReference>
<organism evidence="4 5">
    <name type="scientific">Phytophthora pseudosyringae</name>
    <dbReference type="NCBI Taxonomy" id="221518"/>
    <lineage>
        <taxon>Eukaryota</taxon>
        <taxon>Sar</taxon>
        <taxon>Stramenopiles</taxon>
        <taxon>Oomycota</taxon>
        <taxon>Peronosporomycetes</taxon>
        <taxon>Peronosporales</taxon>
        <taxon>Peronosporaceae</taxon>
        <taxon>Phytophthora</taxon>
    </lineage>
</organism>
<reference evidence="4" key="1">
    <citation type="submission" date="2021-02" db="EMBL/GenBank/DDBJ databases">
        <authorList>
            <person name="Palmer J.M."/>
        </authorList>
    </citation>
    <scope>NUCLEOTIDE SEQUENCE</scope>
    <source>
        <strain evidence="4">SCRP734</strain>
    </source>
</reference>
<keyword evidence="2" id="KW-0677">Repeat</keyword>
<keyword evidence="1" id="KW-0433">Leucine-rich repeat</keyword>
<dbReference type="PANTHER" id="PTHR48051">
    <property type="match status" value="1"/>
</dbReference>
<dbReference type="AlphaFoldDB" id="A0A8T1W989"/>
<dbReference type="InterPro" id="IPR050216">
    <property type="entry name" value="LRR_domain-containing"/>
</dbReference>
<dbReference type="SMART" id="SM00369">
    <property type="entry name" value="LRR_TYP"/>
    <property type="match status" value="5"/>
</dbReference>
<gene>
    <name evidence="4" type="ORF">PHYPSEUDO_007502</name>
</gene>
<feature type="region of interest" description="Disordered" evidence="3">
    <location>
        <begin position="1"/>
        <end position="64"/>
    </location>
</feature>
<accession>A0A8T1W989</accession>
<dbReference type="InterPro" id="IPR003591">
    <property type="entry name" value="Leu-rich_rpt_typical-subtyp"/>
</dbReference>
<name>A0A8T1W989_9STRA</name>
<dbReference type="OrthoDB" id="167151at2759"/>
<dbReference type="EMBL" id="JAGDFM010000030">
    <property type="protein sequence ID" value="KAG7390562.1"/>
    <property type="molecule type" value="Genomic_DNA"/>
</dbReference>